<keyword evidence="2" id="KW-0812">Transmembrane</keyword>
<dbReference type="SUPFAM" id="SSF52833">
    <property type="entry name" value="Thioredoxin-like"/>
    <property type="match status" value="1"/>
</dbReference>
<protein>
    <submittedName>
        <fullName evidence="4">DSBA oxidoreductase</fullName>
    </submittedName>
</protein>
<dbReference type="AlphaFoldDB" id="A0A1Q4V5A2"/>
<dbReference type="Pfam" id="PF13462">
    <property type="entry name" value="Thioredoxin_4"/>
    <property type="match status" value="1"/>
</dbReference>
<dbReference type="GeneID" id="96795597"/>
<sequence length="272" mass="29373">MSKRNTQSAKTAARERLRVEREKQAKKDKAKRQLVVAGAIVGVLAIGAGAGYLIMQAGEPDYWKAAAKDTLVKPANSSGENGTTVVIGEDSAKKTLKLYEDPRCPACASFEQGLGSTIEKDVKDGKYKVQFIGATFLDKSLSGEGSRNALSALGAALNVSPEAFLTYKSQLYSAKYHPQESKDTFKEDSYLIEVADQVKELKGNKEFQKNVKEGTYDRWALEMAKTFDKNKDEVTGTPALVMDGKKVTGANGQGSPGSVEEYNAAIDQALKG</sequence>
<dbReference type="Proteomes" id="UP000186455">
    <property type="component" value="Unassembled WGS sequence"/>
</dbReference>
<evidence type="ECO:0000313" key="4">
    <source>
        <dbReference type="EMBL" id="OKH93001.1"/>
    </source>
</evidence>
<evidence type="ECO:0000256" key="2">
    <source>
        <dbReference type="SAM" id="Phobius"/>
    </source>
</evidence>
<reference evidence="4 5" key="1">
    <citation type="submission" date="2015-06" db="EMBL/GenBank/DDBJ databases">
        <title>Cloning and characterization of the uncialamcin biosynthetic gene cluster.</title>
        <authorList>
            <person name="Yan X."/>
            <person name="Huang T."/>
            <person name="Ge H."/>
            <person name="Shen B."/>
        </authorList>
    </citation>
    <scope>NUCLEOTIDE SEQUENCE [LARGE SCALE GENOMIC DNA]</scope>
    <source>
        <strain evidence="4 5">DCA2648</strain>
    </source>
</reference>
<feature type="domain" description="Thioredoxin-like fold" evidence="3">
    <location>
        <begin position="81"/>
        <end position="267"/>
    </location>
</feature>
<dbReference type="STRING" id="1048205.AB852_21170"/>
<feature type="compositionally biased region" description="Basic and acidic residues" evidence="1">
    <location>
        <begin position="12"/>
        <end position="27"/>
    </location>
</feature>
<organism evidence="4 5">
    <name type="scientific">Streptomyces uncialis</name>
    <dbReference type="NCBI Taxonomy" id="1048205"/>
    <lineage>
        <taxon>Bacteria</taxon>
        <taxon>Bacillati</taxon>
        <taxon>Actinomycetota</taxon>
        <taxon>Actinomycetes</taxon>
        <taxon>Kitasatosporales</taxon>
        <taxon>Streptomycetaceae</taxon>
        <taxon>Streptomyces</taxon>
    </lineage>
</organism>
<keyword evidence="2" id="KW-1133">Transmembrane helix</keyword>
<name>A0A1Q4V5A2_9ACTN</name>
<feature type="transmembrane region" description="Helical" evidence="2">
    <location>
        <begin position="34"/>
        <end position="55"/>
    </location>
</feature>
<keyword evidence="2" id="KW-0472">Membrane</keyword>
<comment type="caution">
    <text evidence="4">The sequence shown here is derived from an EMBL/GenBank/DDBJ whole genome shotgun (WGS) entry which is preliminary data.</text>
</comment>
<keyword evidence="5" id="KW-1185">Reference proteome</keyword>
<dbReference type="Gene3D" id="3.40.30.10">
    <property type="entry name" value="Glutaredoxin"/>
    <property type="match status" value="1"/>
</dbReference>
<gene>
    <name evidence="4" type="ORF">AB852_21170</name>
</gene>
<dbReference type="InterPro" id="IPR036249">
    <property type="entry name" value="Thioredoxin-like_sf"/>
</dbReference>
<dbReference type="RefSeq" id="WP_073791078.1">
    <property type="nucleotide sequence ID" value="NZ_CP109583.1"/>
</dbReference>
<evidence type="ECO:0000259" key="3">
    <source>
        <dbReference type="Pfam" id="PF13462"/>
    </source>
</evidence>
<dbReference type="InterPro" id="IPR012336">
    <property type="entry name" value="Thioredoxin-like_fold"/>
</dbReference>
<feature type="compositionally biased region" description="Polar residues" evidence="1">
    <location>
        <begin position="1"/>
        <end position="10"/>
    </location>
</feature>
<proteinExistence type="predicted"/>
<dbReference type="EMBL" id="LFBV01000005">
    <property type="protein sequence ID" value="OKH93001.1"/>
    <property type="molecule type" value="Genomic_DNA"/>
</dbReference>
<accession>A0A1Q4V5A2</accession>
<feature type="region of interest" description="Disordered" evidence="1">
    <location>
        <begin position="1"/>
        <end position="28"/>
    </location>
</feature>
<evidence type="ECO:0000313" key="5">
    <source>
        <dbReference type="Proteomes" id="UP000186455"/>
    </source>
</evidence>
<evidence type="ECO:0000256" key="1">
    <source>
        <dbReference type="SAM" id="MobiDB-lite"/>
    </source>
</evidence>